<dbReference type="RefSeq" id="WP_248863324.1">
    <property type="nucleotide sequence ID" value="NZ_CP086322.1"/>
</dbReference>
<evidence type="ECO:0000313" key="2">
    <source>
        <dbReference type="Proteomes" id="UP000830115"/>
    </source>
</evidence>
<dbReference type="EMBL" id="CP086322">
    <property type="protein sequence ID" value="UQA92463.1"/>
    <property type="molecule type" value="Genomic_DNA"/>
</dbReference>
<keyword evidence="2" id="KW-1185">Reference proteome</keyword>
<sequence length="159" mass="16838">MVRQDAVGRTHRQHHVGEGLTIVAIAPRIVVIGAGEGVRIARAARLAGHYGVPRIPAVDVLVNCPPLPDDGYVIDGSPQLLDRVAGVGGLLPALAFADLVVHLQGAVRTHTDTACRVIRYYEARGVLVGYPPDAPDGDIIVAIDAALRGRTTTDPPRWP</sequence>
<accession>A0ABY4M5B2</accession>
<organism evidence="1 2">
    <name type="scientific">Streptomyces halobius</name>
    <dbReference type="NCBI Taxonomy" id="2879846"/>
    <lineage>
        <taxon>Bacteria</taxon>
        <taxon>Bacillati</taxon>
        <taxon>Actinomycetota</taxon>
        <taxon>Actinomycetes</taxon>
        <taxon>Kitasatosporales</taxon>
        <taxon>Streptomycetaceae</taxon>
        <taxon>Streptomyces</taxon>
    </lineage>
</organism>
<reference evidence="1" key="1">
    <citation type="submission" date="2021-10" db="EMBL/GenBank/DDBJ databases">
        <title>Streptomyces nigrumlapis sp.nov.,an antimicrobial producing actinobacterium isolated from Black Gobi rocks.</title>
        <authorList>
            <person name="Wen Y."/>
            <person name="Zhang W."/>
            <person name="Liu X.G."/>
        </authorList>
    </citation>
    <scope>NUCLEOTIDE SEQUENCE</scope>
    <source>
        <strain evidence="1">ST13-2-2</strain>
    </source>
</reference>
<gene>
    <name evidence="1" type="ORF">K9S39_12015</name>
</gene>
<evidence type="ECO:0000313" key="1">
    <source>
        <dbReference type="EMBL" id="UQA92463.1"/>
    </source>
</evidence>
<protein>
    <submittedName>
        <fullName evidence="1">Uncharacterized protein</fullName>
    </submittedName>
</protein>
<name>A0ABY4M5B2_9ACTN</name>
<dbReference type="Proteomes" id="UP000830115">
    <property type="component" value="Chromosome"/>
</dbReference>
<proteinExistence type="predicted"/>